<feature type="chain" id="PRO_5045315976" description="Extracellular small neutral protease" evidence="8">
    <location>
        <begin position="24"/>
        <end position="192"/>
    </location>
</feature>
<dbReference type="InterPro" id="IPR024079">
    <property type="entry name" value="MetalloPept_cat_dom_sf"/>
</dbReference>
<evidence type="ECO:0000256" key="7">
    <source>
        <dbReference type="ARBA" id="ARBA00029927"/>
    </source>
</evidence>
<gene>
    <name evidence="9" type="ORF">GCM10009799_33270</name>
</gene>
<reference evidence="10" key="1">
    <citation type="journal article" date="2019" name="Int. J. Syst. Evol. Microbiol.">
        <title>The Global Catalogue of Microorganisms (GCM) 10K type strain sequencing project: providing services to taxonomists for standard genome sequencing and annotation.</title>
        <authorList>
            <consortium name="The Broad Institute Genomics Platform"/>
            <consortium name="The Broad Institute Genome Sequencing Center for Infectious Disease"/>
            <person name="Wu L."/>
            <person name="Ma J."/>
        </authorList>
    </citation>
    <scope>NUCLEOTIDE SEQUENCE [LARGE SCALE GENOMIC DNA]</scope>
    <source>
        <strain evidence="10">JCM 15313</strain>
    </source>
</reference>
<dbReference type="Gene3D" id="3.40.390.10">
    <property type="entry name" value="Collagenase (Catalytic Domain)"/>
    <property type="match status" value="1"/>
</dbReference>
<keyword evidence="8" id="KW-0732">Signal</keyword>
<dbReference type="Pfam" id="PF02031">
    <property type="entry name" value="Peptidase_M7"/>
    <property type="match status" value="1"/>
</dbReference>
<evidence type="ECO:0000256" key="4">
    <source>
        <dbReference type="ARBA" id="ARBA00019129"/>
    </source>
</evidence>
<keyword evidence="10" id="KW-1185">Reference proteome</keyword>
<keyword evidence="6" id="KW-0378">Hydrolase</keyword>
<dbReference type="Proteomes" id="UP001501585">
    <property type="component" value="Unassembled WGS sequence"/>
</dbReference>
<sequence length="192" mass="19733">MGALISVAIAAFSLVGGVSSATAATTSPTPEQTRPTASLQTTLYYDDSRAAEFKDAVAKGAQSWNDNVNNVTLRRAAPGQRAEITVFASNGWPRAILGPVRPGGSVWIEMGRQAVNQGHDPVRIAAHEFGHSLGLPDVKPGPCSSLMSGSTGGVNCKNATPNAAERARAERNYSFAEAGSAPAAGVTVSDAP</sequence>
<evidence type="ECO:0000256" key="6">
    <source>
        <dbReference type="ARBA" id="ARBA00023049"/>
    </source>
</evidence>
<evidence type="ECO:0000256" key="2">
    <source>
        <dbReference type="ARBA" id="ARBA00006571"/>
    </source>
</evidence>
<comment type="catalytic activity">
    <reaction evidence="1">
        <text>Hydrolyzes proteins with a preference for Tyr or Phe in the P1' position. Has no action on amino-acid p-nitroanilides.</text>
        <dbReference type="EC" id="3.4.24.77"/>
    </reaction>
</comment>
<keyword evidence="6" id="KW-0482">Metalloprotease</keyword>
<name>A0ABP5EQV0_9ACTN</name>
<keyword evidence="6" id="KW-0645">Protease</keyword>
<evidence type="ECO:0000256" key="3">
    <source>
        <dbReference type="ARBA" id="ARBA00012325"/>
    </source>
</evidence>
<evidence type="ECO:0000313" key="9">
    <source>
        <dbReference type="EMBL" id="GAA2003513.1"/>
    </source>
</evidence>
<dbReference type="SUPFAM" id="SSF55486">
    <property type="entry name" value="Metalloproteases ('zincins'), catalytic domain"/>
    <property type="match status" value="1"/>
</dbReference>
<accession>A0ABP5EQV0</accession>
<dbReference type="EMBL" id="BAAAPC010000014">
    <property type="protein sequence ID" value="GAA2003513.1"/>
    <property type="molecule type" value="Genomic_DNA"/>
</dbReference>
<protein>
    <recommendedName>
        <fullName evidence="4">Extracellular small neutral protease</fullName>
        <ecNumber evidence="3">3.4.24.77</ecNumber>
    </recommendedName>
    <alternativeName>
        <fullName evidence="7">Snapalysin</fullName>
    </alternativeName>
</protein>
<comment type="similarity">
    <text evidence="2">Belongs to the peptidase M7 family.</text>
</comment>
<comment type="caution">
    <text evidence="9">The sequence shown here is derived from an EMBL/GenBank/DDBJ whole genome shotgun (WGS) entry which is preliminary data.</text>
</comment>
<evidence type="ECO:0000256" key="1">
    <source>
        <dbReference type="ARBA" id="ARBA00000612"/>
    </source>
</evidence>
<dbReference type="PRINTS" id="PR00787">
    <property type="entry name" value="NEUTRALPTASE"/>
</dbReference>
<proteinExistence type="inferred from homology"/>
<evidence type="ECO:0000313" key="10">
    <source>
        <dbReference type="Proteomes" id="UP001501585"/>
    </source>
</evidence>
<feature type="signal peptide" evidence="8">
    <location>
        <begin position="1"/>
        <end position="23"/>
    </location>
</feature>
<dbReference type="InterPro" id="IPR000013">
    <property type="entry name" value="Peptidase_M7"/>
</dbReference>
<organism evidence="9 10">
    <name type="scientific">Nocardiopsis rhodophaea</name>
    <dbReference type="NCBI Taxonomy" id="280238"/>
    <lineage>
        <taxon>Bacteria</taxon>
        <taxon>Bacillati</taxon>
        <taxon>Actinomycetota</taxon>
        <taxon>Actinomycetes</taxon>
        <taxon>Streptosporangiales</taxon>
        <taxon>Nocardiopsidaceae</taxon>
        <taxon>Nocardiopsis</taxon>
    </lineage>
</organism>
<evidence type="ECO:0000256" key="5">
    <source>
        <dbReference type="ARBA" id="ARBA00022723"/>
    </source>
</evidence>
<keyword evidence="5" id="KW-0479">Metal-binding</keyword>
<dbReference type="EC" id="3.4.24.77" evidence="3"/>
<evidence type="ECO:0000256" key="8">
    <source>
        <dbReference type="SAM" id="SignalP"/>
    </source>
</evidence>